<dbReference type="PANTHER" id="PTHR33908:SF3">
    <property type="entry name" value="UNDECAPRENYL PHOSPHATE-ALPHA-4-AMINO-4-DEOXY-L-ARABINOSE ARABINOSYL TRANSFERASE"/>
    <property type="match status" value="1"/>
</dbReference>
<evidence type="ECO:0000259" key="13">
    <source>
        <dbReference type="Pfam" id="PF24878"/>
    </source>
</evidence>
<feature type="transmembrane region" description="Helical" evidence="9">
    <location>
        <begin position="420"/>
        <end position="438"/>
    </location>
</feature>
<feature type="transmembrane region" description="Helical" evidence="9">
    <location>
        <begin position="525"/>
        <end position="542"/>
    </location>
</feature>
<keyword evidence="7 9" id="KW-0472">Membrane</keyword>
<feature type="domain" description="Glycosyltransferase RgtA/B/C/D-like" evidence="12">
    <location>
        <begin position="475"/>
        <end position="636"/>
    </location>
</feature>
<dbReference type="InterPro" id="IPR029044">
    <property type="entry name" value="Nucleotide-diphossugar_trans"/>
</dbReference>
<dbReference type="Proteomes" id="UP000658656">
    <property type="component" value="Unassembled WGS sequence"/>
</dbReference>
<feature type="transmembrane region" description="Helical" evidence="9">
    <location>
        <begin position="785"/>
        <end position="803"/>
    </location>
</feature>
<feature type="domain" description="Glycosyltransferase 2-like" evidence="10">
    <location>
        <begin position="1"/>
        <end position="136"/>
    </location>
</feature>
<comment type="subcellular location">
    <subcellularLocation>
        <location evidence="1">Cell membrane</location>
        <topology evidence="1">Multi-pass membrane protein</topology>
    </subcellularLocation>
</comment>
<feature type="transmembrane region" description="Helical" evidence="9">
    <location>
        <begin position="693"/>
        <end position="712"/>
    </location>
</feature>
<feature type="compositionally biased region" description="Low complexity" evidence="8">
    <location>
        <begin position="895"/>
        <end position="904"/>
    </location>
</feature>
<accession>A0A8H9MCH7</accession>
<dbReference type="PANTHER" id="PTHR33908">
    <property type="entry name" value="MANNOSYLTRANSFERASE YKCB-RELATED"/>
    <property type="match status" value="1"/>
</dbReference>
<dbReference type="AlphaFoldDB" id="A0A8H9MCH7"/>
<feature type="transmembrane region" description="Helical" evidence="9">
    <location>
        <begin position="289"/>
        <end position="307"/>
    </location>
</feature>
<evidence type="ECO:0000313" key="14">
    <source>
        <dbReference type="EMBL" id="GHF54313.1"/>
    </source>
</evidence>
<evidence type="ECO:0000256" key="9">
    <source>
        <dbReference type="SAM" id="Phobius"/>
    </source>
</evidence>
<feature type="transmembrane region" description="Helical" evidence="9">
    <location>
        <begin position="262"/>
        <end position="283"/>
    </location>
</feature>
<evidence type="ECO:0000256" key="8">
    <source>
        <dbReference type="SAM" id="MobiDB-lite"/>
    </source>
</evidence>
<dbReference type="GO" id="GO:0009103">
    <property type="term" value="P:lipopolysaccharide biosynthetic process"/>
    <property type="evidence" value="ECO:0007669"/>
    <property type="project" value="UniProtKB-ARBA"/>
</dbReference>
<keyword evidence="4" id="KW-0808">Transferase</keyword>
<feature type="transmembrane region" description="Helical" evidence="9">
    <location>
        <begin position="485"/>
        <end position="513"/>
    </location>
</feature>
<organism evidence="14 15">
    <name type="scientific">Amycolatopsis bartoniae</name>
    <dbReference type="NCBI Taxonomy" id="941986"/>
    <lineage>
        <taxon>Bacteria</taxon>
        <taxon>Bacillati</taxon>
        <taxon>Actinomycetota</taxon>
        <taxon>Actinomycetes</taxon>
        <taxon>Pseudonocardiales</taxon>
        <taxon>Pseudonocardiaceae</taxon>
        <taxon>Amycolatopsis</taxon>
    </lineage>
</organism>
<evidence type="ECO:0000259" key="10">
    <source>
        <dbReference type="Pfam" id="PF00535"/>
    </source>
</evidence>
<keyword evidence="15" id="KW-1185">Reference proteome</keyword>
<reference evidence="14" key="2">
    <citation type="submission" date="2020-09" db="EMBL/GenBank/DDBJ databases">
        <authorList>
            <person name="Sun Q."/>
            <person name="Zhou Y."/>
        </authorList>
    </citation>
    <scope>NUCLEOTIDE SEQUENCE</scope>
    <source>
        <strain evidence="14">CGMCC 4.7679</strain>
    </source>
</reference>
<feature type="transmembrane region" description="Helical" evidence="9">
    <location>
        <begin position="752"/>
        <end position="773"/>
    </location>
</feature>
<evidence type="ECO:0008006" key="16">
    <source>
        <dbReference type="Google" id="ProtNLM"/>
    </source>
</evidence>
<dbReference type="InterPro" id="IPR038731">
    <property type="entry name" value="RgtA/B/C-like"/>
</dbReference>
<dbReference type="SUPFAM" id="SSF53448">
    <property type="entry name" value="Nucleotide-diphospho-sugar transferases"/>
    <property type="match status" value="1"/>
</dbReference>
<keyword evidence="2" id="KW-1003">Cell membrane</keyword>
<evidence type="ECO:0000256" key="3">
    <source>
        <dbReference type="ARBA" id="ARBA00022676"/>
    </source>
</evidence>
<feature type="transmembrane region" description="Helical" evidence="9">
    <location>
        <begin position="623"/>
        <end position="640"/>
    </location>
</feature>
<dbReference type="Pfam" id="PF00535">
    <property type="entry name" value="Glycos_transf_2"/>
    <property type="match status" value="1"/>
</dbReference>
<dbReference type="Pfam" id="PF13231">
    <property type="entry name" value="PMT_2"/>
    <property type="match status" value="1"/>
</dbReference>
<feature type="transmembrane region" description="Helical" evidence="9">
    <location>
        <begin position="328"/>
        <end position="349"/>
    </location>
</feature>
<dbReference type="PROSITE" id="PS50096">
    <property type="entry name" value="IQ"/>
    <property type="match status" value="1"/>
</dbReference>
<dbReference type="Gene3D" id="3.90.550.10">
    <property type="entry name" value="Spore Coat Polysaccharide Biosynthesis Protein SpsA, Chain A"/>
    <property type="match status" value="1"/>
</dbReference>
<evidence type="ECO:0000256" key="2">
    <source>
        <dbReference type="ARBA" id="ARBA00022475"/>
    </source>
</evidence>
<dbReference type="Pfam" id="PF04138">
    <property type="entry name" value="GtrA_DPMS_TM"/>
    <property type="match status" value="1"/>
</dbReference>
<feature type="transmembrane region" description="Helical" evidence="9">
    <location>
        <begin position="355"/>
        <end position="376"/>
    </location>
</feature>
<feature type="transmembrane region" description="Helical" evidence="9">
    <location>
        <begin position="815"/>
        <end position="835"/>
    </location>
</feature>
<evidence type="ECO:0000256" key="4">
    <source>
        <dbReference type="ARBA" id="ARBA00022679"/>
    </source>
</evidence>
<keyword evidence="5 9" id="KW-0812">Transmembrane</keyword>
<sequence>MPVHNEVRALPGCVRVLDEFLGKEFPFPATITIVDNASTDGTFDLARRLAGEYGRVSAVRLERKGRGHALREAWRASEADILVYMDVDLSTGLNALLPLVTPLVNGHSDLAVGSRLAPGARTVRGPKRELISRAYNAVIRWTHGARFSDAQCGFKAARAEVVRPLLDRVEDDAWFFDTELLLLAEHNGLRIHEVPVDWVEDVDTRVDVVATVRDDLRGLLRVARAKAAGTALVPGLPRRPEPRAEHPDAVAATAKPGLPWQLLSFAVVGVLSTIANLVVYAVLRQWMPILVANLVALVLCTLFNTEANRRFTFFGRRGNAERDHLKGLVVFGLYYAFTSVALLGLHAFAAAPPPALEVVVLAAASLIGTVGRFLLLRGWVFADHSRQGGTLSTKASGTAGVPVTHETASPSRVPRRWQPWALGVLCAAAAVLYAWNIADGHLGNSFYSAAVKSMSSSFTNSLFGAFDAYPVSTVDKPPMSLWPQVVSVLVFGFHGWALLLPQVVEGVAAVLLLHRTVRRWAGENVALLAALILTLTPVTVAIDRDNNPDTLLVLLLVAAAYALTRSLQSGQSGSRTRWLLWCAFFLGCGFLTKMLAAWMVVPGFAVASLLGSAAPARRRILDVLAAAGVLVVSSFWWVALVDLWPGRKPYVGGSTDGTAKELVLGHDGFGRVLGEGGKTGIGRMFGADAGGQISWLLPLALLVLVVSGVLGVRAMVRGRPVDRFSGAVWVLWGSWLVVTALVFSYAHGMWHSYYTTALAPPIAAIVAAGLARFWRLYRAGEGSGWSLLPLGLAVTGAWAFVLTSRDTGYFGWTRWVVLAVTVVAVAGLVVTRLAATDRAPGRPVLARGLAVAGLVAVLLTPGVWSVATATDGADPGTIPAAGPGMSGVSGGGRVAAGRQAQPAGGERGGTAMGGDTAELTAGQRKILGYAREHSAGAAITLAVDGDAMAAAPYIIGATGGEVVIGMGGFVGTDNSPSVDQLRTWVADGTLRFVVSSAPSGEGTQAGGVARDRTSWIEEHCSEVDPSRYGGTAASGTTLRECRA</sequence>
<keyword evidence="6 9" id="KW-1133">Transmembrane helix</keyword>
<feature type="domain" description="GtrA/DPMS transmembrane" evidence="11">
    <location>
        <begin position="265"/>
        <end position="381"/>
    </location>
</feature>
<dbReference type="GO" id="GO:0016763">
    <property type="term" value="F:pentosyltransferase activity"/>
    <property type="evidence" value="ECO:0007669"/>
    <property type="project" value="TreeGrafter"/>
</dbReference>
<comment type="caution">
    <text evidence="14">The sequence shown here is derived from an EMBL/GenBank/DDBJ whole genome shotgun (WGS) entry which is preliminary data.</text>
</comment>
<dbReference type="InterPro" id="IPR007267">
    <property type="entry name" value="GtrA_DPMS_TM"/>
</dbReference>
<reference evidence="14" key="1">
    <citation type="journal article" date="2014" name="Int. J. Syst. Evol. Microbiol.">
        <title>Complete genome sequence of Corynebacterium casei LMG S-19264T (=DSM 44701T), isolated from a smear-ripened cheese.</title>
        <authorList>
            <consortium name="US DOE Joint Genome Institute (JGI-PGF)"/>
            <person name="Walter F."/>
            <person name="Albersmeier A."/>
            <person name="Kalinowski J."/>
            <person name="Ruckert C."/>
        </authorList>
    </citation>
    <scope>NUCLEOTIDE SEQUENCE</scope>
    <source>
        <strain evidence="14">CGMCC 4.7679</strain>
    </source>
</reference>
<dbReference type="Pfam" id="PF24878">
    <property type="entry name" value="YkcB_C"/>
    <property type="match status" value="1"/>
</dbReference>
<evidence type="ECO:0000256" key="7">
    <source>
        <dbReference type="ARBA" id="ARBA00023136"/>
    </source>
</evidence>
<proteinExistence type="predicted"/>
<feature type="transmembrane region" description="Helical" evidence="9">
    <location>
        <begin position="844"/>
        <end position="864"/>
    </location>
</feature>
<feature type="transmembrane region" description="Helical" evidence="9">
    <location>
        <begin position="724"/>
        <end position="746"/>
    </location>
</feature>
<protein>
    <recommendedName>
        <fullName evidence="16">Glycosyltransferase</fullName>
    </recommendedName>
</protein>
<dbReference type="GO" id="GO:0010041">
    <property type="term" value="P:response to iron(III) ion"/>
    <property type="evidence" value="ECO:0007669"/>
    <property type="project" value="TreeGrafter"/>
</dbReference>
<feature type="region of interest" description="Disordered" evidence="8">
    <location>
        <begin position="889"/>
        <end position="914"/>
    </location>
</feature>
<evidence type="ECO:0000259" key="11">
    <source>
        <dbReference type="Pfam" id="PF04138"/>
    </source>
</evidence>
<dbReference type="GO" id="GO:0005886">
    <property type="term" value="C:plasma membrane"/>
    <property type="evidence" value="ECO:0007669"/>
    <property type="project" value="UniProtKB-SubCell"/>
</dbReference>
<evidence type="ECO:0000313" key="15">
    <source>
        <dbReference type="Proteomes" id="UP000658656"/>
    </source>
</evidence>
<dbReference type="InterPro" id="IPR001173">
    <property type="entry name" value="Glyco_trans_2-like"/>
</dbReference>
<evidence type="ECO:0000256" key="5">
    <source>
        <dbReference type="ARBA" id="ARBA00022692"/>
    </source>
</evidence>
<feature type="transmembrane region" description="Helical" evidence="9">
    <location>
        <begin position="598"/>
        <end position="616"/>
    </location>
</feature>
<evidence type="ECO:0000259" key="12">
    <source>
        <dbReference type="Pfam" id="PF13231"/>
    </source>
</evidence>
<name>A0A8H9MCH7_9PSEU</name>
<dbReference type="InterPro" id="IPR056785">
    <property type="entry name" value="YkcA/B-like_C"/>
</dbReference>
<dbReference type="InterPro" id="IPR050297">
    <property type="entry name" value="LipidA_mod_glycosyltrf_83"/>
</dbReference>
<dbReference type="EMBL" id="BNAV01000003">
    <property type="protein sequence ID" value="GHF54313.1"/>
    <property type="molecule type" value="Genomic_DNA"/>
</dbReference>
<feature type="domain" description="Putative mannosyltransferase YkcA/B-like C-terminal" evidence="13">
    <location>
        <begin position="927"/>
        <end position="1019"/>
    </location>
</feature>
<evidence type="ECO:0000256" key="1">
    <source>
        <dbReference type="ARBA" id="ARBA00004651"/>
    </source>
</evidence>
<keyword evidence="3" id="KW-0328">Glycosyltransferase</keyword>
<evidence type="ECO:0000256" key="6">
    <source>
        <dbReference type="ARBA" id="ARBA00022989"/>
    </source>
</evidence>
<gene>
    <name evidence="14" type="ORF">GCM10017566_29760</name>
</gene>